<dbReference type="InterPro" id="IPR000537">
    <property type="entry name" value="UbiA_prenyltransferase"/>
</dbReference>
<sequence>MTFSRHDSGVVADARALSSQVHPVFMLPPLAASWFGSVLAGEFDVVLGAVHMVAVFLAVYTAHVKDGYVDFYVRDEDDDHPLTERGCRIALALSTAGFLLCLGALWLSVDPVAALVTLPCWLIAYLHAPQLDTNPVTATTGYPLGIAVAIVGGYYVQTAGFAAVPVAFAVVFLVLLSGVKVIDDAKDYDYDRSIRKRTVAVVVGRERARTVAFGLMAVGLVAVLAFAAVSVFPPSAAAAVLVFVPVAAFARRGTDELATMLLVRGCYLFLAVLLVAVYYQPLS</sequence>
<evidence type="ECO:0000256" key="1">
    <source>
        <dbReference type="ARBA" id="ARBA00004651"/>
    </source>
</evidence>
<feature type="transmembrane region" description="Helical" evidence="5">
    <location>
        <begin position="235"/>
        <end position="254"/>
    </location>
</feature>
<feature type="transmembrane region" description="Helical" evidence="5">
    <location>
        <begin position="261"/>
        <end position="279"/>
    </location>
</feature>
<evidence type="ECO:0000256" key="4">
    <source>
        <dbReference type="ARBA" id="ARBA00023136"/>
    </source>
</evidence>
<proteinExistence type="predicted"/>
<organism evidence="6 7">
    <name type="scientific">Haloarchaeobius iranensis</name>
    <dbReference type="NCBI Taxonomy" id="996166"/>
    <lineage>
        <taxon>Archaea</taxon>
        <taxon>Methanobacteriati</taxon>
        <taxon>Methanobacteriota</taxon>
        <taxon>Stenosarchaea group</taxon>
        <taxon>Halobacteria</taxon>
        <taxon>Halobacteriales</taxon>
        <taxon>Halorubellaceae</taxon>
        <taxon>Haloarchaeobius</taxon>
    </lineage>
</organism>
<keyword evidence="3 5" id="KW-1133">Transmembrane helix</keyword>
<dbReference type="RefSeq" id="WP_089732107.1">
    <property type="nucleotide sequence ID" value="NZ_FNIA01000005.1"/>
</dbReference>
<dbReference type="OrthoDB" id="203443at2157"/>
<accession>A0A1G9UZN9</accession>
<name>A0A1G9UZN9_9EURY</name>
<dbReference type="Proteomes" id="UP000199370">
    <property type="component" value="Unassembled WGS sequence"/>
</dbReference>
<dbReference type="EMBL" id="FNIA01000005">
    <property type="protein sequence ID" value="SDM65404.1"/>
    <property type="molecule type" value="Genomic_DNA"/>
</dbReference>
<reference evidence="6 7" key="1">
    <citation type="submission" date="2016-10" db="EMBL/GenBank/DDBJ databases">
        <authorList>
            <person name="de Groot N.N."/>
        </authorList>
    </citation>
    <scope>NUCLEOTIDE SEQUENCE [LARGE SCALE GENOMIC DNA]</scope>
    <source>
        <strain evidence="7">EB21,IBRC-M 10013,KCTC 4048</strain>
    </source>
</reference>
<dbReference type="Pfam" id="PF01040">
    <property type="entry name" value="UbiA"/>
    <property type="match status" value="1"/>
</dbReference>
<keyword evidence="6" id="KW-0808">Transferase</keyword>
<evidence type="ECO:0000313" key="7">
    <source>
        <dbReference type="Proteomes" id="UP000199370"/>
    </source>
</evidence>
<dbReference type="CDD" id="cd13956">
    <property type="entry name" value="PT_UbiA"/>
    <property type="match status" value="1"/>
</dbReference>
<dbReference type="GO" id="GO:0005886">
    <property type="term" value="C:plasma membrane"/>
    <property type="evidence" value="ECO:0007669"/>
    <property type="project" value="UniProtKB-SubCell"/>
</dbReference>
<dbReference type="STRING" id="996166.SAMN05192554_105102"/>
<dbReference type="GO" id="GO:0016765">
    <property type="term" value="F:transferase activity, transferring alkyl or aryl (other than methyl) groups"/>
    <property type="evidence" value="ECO:0007669"/>
    <property type="project" value="InterPro"/>
</dbReference>
<feature type="transmembrane region" description="Helical" evidence="5">
    <location>
        <begin position="89"/>
        <end position="106"/>
    </location>
</feature>
<evidence type="ECO:0000256" key="5">
    <source>
        <dbReference type="SAM" id="Phobius"/>
    </source>
</evidence>
<feature type="transmembrane region" description="Helical" evidence="5">
    <location>
        <begin position="162"/>
        <end position="182"/>
    </location>
</feature>
<keyword evidence="4 5" id="KW-0472">Membrane</keyword>
<evidence type="ECO:0000256" key="2">
    <source>
        <dbReference type="ARBA" id="ARBA00022692"/>
    </source>
</evidence>
<evidence type="ECO:0000313" key="6">
    <source>
        <dbReference type="EMBL" id="SDM65404.1"/>
    </source>
</evidence>
<comment type="subcellular location">
    <subcellularLocation>
        <location evidence="1">Cell membrane</location>
        <topology evidence="1">Multi-pass membrane protein</topology>
    </subcellularLocation>
</comment>
<keyword evidence="2 5" id="KW-0812">Transmembrane</keyword>
<keyword evidence="7" id="KW-1185">Reference proteome</keyword>
<evidence type="ECO:0000256" key="3">
    <source>
        <dbReference type="ARBA" id="ARBA00022989"/>
    </source>
</evidence>
<feature type="transmembrane region" description="Helical" evidence="5">
    <location>
        <begin position="140"/>
        <end position="156"/>
    </location>
</feature>
<feature type="transmembrane region" description="Helical" evidence="5">
    <location>
        <begin position="34"/>
        <end position="60"/>
    </location>
</feature>
<protein>
    <submittedName>
        <fullName evidence="6">1,4-dihydroxy-2-naphthoate octaprenyltransferase</fullName>
    </submittedName>
</protein>
<feature type="transmembrane region" description="Helical" evidence="5">
    <location>
        <begin position="112"/>
        <end position="128"/>
    </location>
</feature>
<gene>
    <name evidence="6" type="ORF">SAMN05192554_105102</name>
</gene>
<dbReference type="AlphaFoldDB" id="A0A1G9UZN9"/>
<feature type="transmembrane region" description="Helical" evidence="5">
    <location>
        <begin position="211"/>
        <end position="229"/>
    </location>
</feature>